<gene>
    <name evidence="2" type="ORF">Agabi119p4_4276</name>
</gene>
<proteinExistence type="predicted"/>
<comment type="caution">
    <text evidence="2">The sequence shown here is derived from an EMBL/GenBank/DDBJ whole genome shotgun (WGS) entry which is preliminary data.</text>
</comment>
<feature type="compositionally biased region" description="Basic and acidic residues" evidence="1">
    <location>
        <begin position="78"/>
        <end position="117"/>
    </location>
</feature>
<protein>
    <submittedName>
        <fullName evidence="2">Uncharacterized protein</fullName>
    </submittedName>
</protein>
<dbReference type="AlphaFoldDB" id="A0A8H7F349"/>
<name>A0A8H7F349_AGABI</name>
<evidence type="ECO:0000313" key="3">
    <source>
        <dbReference type="Proteomes" id="UP000629468"/>
    </source>
</evidence>
<accession>A0A8H7F349</accession>
<feature type="region of interest" description="Disordered" evidence="1">
    <location>
        <begin position="50"/>
        <end position="134"/>
    </location>
</feature>
<evidence type="ECO:0000313" key="2">
    <source>
        <dbReference type="EMBL" id="KAF7775883.1"/>
    </source>
</evidence>
<reference evidence="2 3" key="1">
    <citation type="journal article" name="Sci. Rep.">
        <title>Telomere-to-telomere assembled and centromere annotated genomes of the two main subspecies of the button mushroom Agaricus bisporus reveal especially polymorphic chromosome ends.</title>
        <authorList>
            <person name="Sonnenberg A.S.M."/>
            <person name="Sedaghat-Telgerd N."/>
            <person name="Lavrijssen B."/>
            <person name="Ohm R.A."/>
            <person name="Hendrickx P.M."/>
            <person name="Scholtmeijer K."/>
            <person name="Baars J.J.P."/>
            <person name="van Peer A."/>
        </authorList>
    </citation>
    <scope>NUCLEOTIDE SEQUENCE [LARGE SCALE GENOMIC DNA]</scope>
    <source>
        <strain evidence="2 3">H119_p4</strain>
    </source>
</reference>
<sequence>MSQANARTDISTRAKTENNFFDCIYLVAEAKFQLSLPNNIVADLDEYEWDDDFPKTGTRGKSDKVTVTPTMPKAKAKSVNEPKETVVNKDDDATPKLNEKPGETAVSKGDDDKKSQEQVKSTPPFQLKIKPVSK</sequence>
<dbReference type="EMBL" id="JABXXO010000006">
    <property type="protein sequence ID" value="KAF7775883.1"/>
    <property type="molecule type" value="Genomic_DNA"/>
</dbReference>
<evidence type="ECO:0000256" key="1">
    <source>
        <dbReference type="SAM" id="MobiDB-lite"/>
    </source>
</evidence>
<dbReference type="Proteomes" id="UP000629468">
    <property type="component" value="Unassembled WGS sequence"/>
</dbReference>
<organism evidence="2 3">
    <name type="scientific">Agaricus bisporus var. burnettii</name>
    <dbReference type="NCBI Taxonomy" id="192524"/>
    <lineage>
        <taxon>Eukaryota</taxon>
        <taxon>Fungi</taxon>
        <taxon>Dikarya</taxon>
        <taxon>Basidiomycota</taxon>
        <taxon>Agaricomycotina</taxon>
        <taxon>Agaricomycetes</taxon>
        <taxon>Agaricomycetidae</taxon>
        <taxon>Agaricales</taxon>
        <taxon>Agaricineae</taxon>
        <taxon>Agaricaceae</taxon>
        <taxon>Agaricus</taxon>
    </lineage>
</organism>